<dbReference type="AlphaFoldDB" id="A0A4Z2IEP1"/>
<feature type="region of interest" description="Disordered" evidence="1">
    <location>
        <begin position="98"/>
        <end position="117"/>
    </location>
</feature>
<accession>A0A4Z2IEP1</accession>
<protein>
    <submittedName>
        <fullName evidence="2">Uncharacterized protein</fullName>
    </submittedName>
</protein>
<evidence type="ECO:0000313" key="3">
    <source>
        <dbReference type="Proteomes" id="UP000314294"/>
    </source>
</evidence>
<dbReference type="OrthoDB" id="10596412at2759"/>
<organism evidence="2 3">
    <name type="scientific">Liparis tanakae</name>
    <name type="common">Tanaka's snailfish</name>
    <dbReference type="NCBI Taxonomy" id="230148"/>
    <lineage>
        <taxon>Eukaryota</taxon>
        <taxon>Metazoa</taxon>
        <taxon>Chordata</taxon>
        <taxon>Craniata</taxon>
        <taxon>Vertebrata</taxon>
        <taxon>Euteleostomi</taxon>
        <taxon>Actinopterygii</taxon>
        <taxon>Neopterygii</taxon>
        <taxon>Teleostei</taxon>
        <taxon>Neoteleostei</taxon>
        <taxon>Acanthomorphata</taxon>
        <taxon>Eupercaria</taxon>
        <taxon>Perciformes</taxon>
        <taxon>Cottioidei</taxon>
        <taxon>Cottales</taxon>
        <taxon>Liparidae</taxon>
        <taxon>Liparis</taxon>
    </lineage>
</organism>
<keyword evidence="3" id="KW-1185">Reference proteome</keyword>
<proteinExistence type="predicted"/>
<dbReference type="Proteomes" id="UP000314294">
    <property type="component" value="Unassembled WGS sequence"/>
</dbReference>
<gene>
    <name evidence="2" type="ORF">EYF80_013261</name>
</gene>
<reference evidence="2 3" key="1">
    <citation type="submission" date="2019-03" db="EMBL/GenBank/DDBJ databases">
        <title>First draft genome of Liparis tanakae, snailfish: a comprehensive survey of snailfish specific genes.</title>
        <authorList>
            <person name="Kim W."/>
            <person name="Song I."/>
            <person name="Jeong J.-H."/>
            <person name="Kim D."/>
            <person name="Kim S."/>
            <person name="Ryu S."/>
            <person name="Song J.Y."/>
            <person name="Lee S.K."/>
        </authorList>
    </citation>
    <scope>NUCLEOTIDE SEQUENCE [LARGE SCALE GENOMIC DNA]</scope>
    <source>
        <tissue evidence="2">Muscle</tissue>
    </source>
</reference>
<evidence type="ECO:0000256" key="1">
    <source>
        <dbReference type="SAM" id="MobiDB-lite"/>
    </source>
</evidence>
<dbReference type="EMBL" id="SRLO01000093">
    <property type="protein sequence ID" value="TNN76396.1"/>
    <property type="molecule type" value="Genomic_DNA"/>
</dbReference>
<name>A0A4Z2IEP1_9TELE</name>
<comment type="caution">
    <text evidence="2">The sequence shown here is derived from an EMBL/GenBank/DDBJ whole genome shotgun (WGS) entry which is preliminary data.</text>
</comment>
<evidence type="ECO:0000313" key="2">
    <source>
        <dbReference type="EMBL" id="TNN76396.1"/>
    </source>
</evidence>
<sequence>MRKSDVLCFSRKACRRRKYFQGSSLHQPEAEMEAVVRDHLHRLIACEGAVDQLADGRRHVDVVQDDDERHVRRAGLPIDPIGQVGKMKLQILRKEREQPVRTGNGQTRHTGRHESSLSPFRHLARLAVHVERDHDAVGDFAGAAVHQVLGQPGRQVALARPAGPRQDEAAVFEQQADVVLHHGFGNEGLEYQAVHTLLLQP</sequence>